<comment type="subcellular location">
    <subcellularLocation>
        <location evidence="1 7">Nucleus</location>
    </subcellularLocation>
</comment>
<dbReference type="EMBL" id="GL882890">
    <property type="protein sequence ID" value="EGF77969.1"/>
    <property type="molecule type" value="Genomic_DNA"/>
</dbReference>
<dbReference type="GeneID" id="18240215"/>
<reference evidence="9 10" key="1">
    <citation type="submission" date="2009-12" db="EMBL/GenBank/DDBJ databases">
        <title>The draft genome of Batrachochytrium dendrobatidis.</title>
        <authorList>
            <consortium name="US DOE Joint Genome Institute (JGI-PGF)"/>
            <person name="Kuo A."/>
            <person name="Salamov A."/>
            <person name="Schmutz J."/>
            <person name="Lucas S."/>
            <person name="Pitluck S."/>
            <person name="Rosenblum E."/>
            <person name="Stajich J."/>
            <person name="Eisen M."/>
            <person name="Grigoriev I.V."/>
        </authorList>
    </citation>
    <scope>NUCLEOTIDE SEQUENCE [LARGE SCALE GENOMIC DNA]</scope>
    <source>
        <strain evidence="10">JAM81 / FGSC 10211</strain>
    </source>
</reference>
<keyword evidence="3 7" id="KW-0507">mRNA processing</keyword>
<feature type="compositionally biased region" description="Basic residues" evidence="8">
    <location>
        <begin position="254"/>
        <end position="264"/>
    </location>
</feature>
<proteinExistence type="inferred from homology"/>
<dbReference type="Pfam" id="PF03371">
    <property type="entry name" value="PRP38"/>
    <property type="match status" value="1"/>
</dbReference>
<feature type="compositionally biased region" description="Basic residues" evidence="8">
    <location>
        <begin position="213"/>
        <end position="231"/>
    </location>
</feature>
<dbReference type="Proteomes" id="UP000007241">
    <property type="component" value="Unassembled WGS sequence"/>
</dbReference>
<dbReference type="AlphaFoldDB" id="F4PA36"/>
<comment type="similarity">
    <text evidence="2 7">Belongs to the PRP38 family.</text>
</comment>
<feature type="compositionally biased region" description="Basic and acidic residues" evidence="8">
    <location>
        <begin position="265"/>
        <end position="287"/>
    </location>
</feature>
<feature type="compositionally biased region" description="Basic and acidic residues" evidence="8">
    <location>
        <begin position="296"/>
        <end position="312"/>
    </location>
</feature>
<keyword evidence="5 7" id="KW-0508">mRNA splicing</keyword>
<feature type="compositionally biased region" description="Basic and acidic residues" evidence="8">
    <location>
        <begin position="171"/>
        <end position="183"/>
    </location>
</feature>
<dbReference type="InParanoid" id="F4PA36"/>
<comment type="function">
    <text evidence="7">Required for pre-mRNA splicing.</text>
</comment>
<evidence type="ECO:0000256" key="4">
    <source>
        <dbReference type="ARBA" id="ARBA00022728"/>
    </source>
</evidence>
<evidence type="ECO:0000313" key="9">
    <source>
        <dbReference type="EMBL" id="EGF77969.1"/>
    </source>
</evidence>
<name>F4PA36_BATDJ</name>
<dbReference type="RefSeq" id="XP_006681443.1">
    <property type="nucleotide sequence ID" value="XM_006681380.1"/>
</dbReference>
<feature type="compositionally biased region" description="Basic and acidic residues" evidence="8">
    <location>
        <begin position="197"/>
        <end position="212"/>
    </location>
</feature>
<dbReference type="OrthoDB" id="3881at2759"/>
<sequence>MNIHNILYLNIMSSRYFKSLYEKKTYHEVIDEIYYNVSSLEPFFKGTNATSAFCLLYKLFTLKLTEKQLEGLLDHPDSPHIRALGFLYLRYAGQPSQIWDWFEPYLDDTEELPVRGGPHPKTMTIGTFCKALLTEQKWFETMLPRIPIPIAREIEQKLKDRENSKTGPPADVERMSRDNDRTVSRRSVSPPPRRRSRESSREPSSSRRFSKDRYRHSRARSPVDRRRRSRSRSPIDRHRFDRDDSHSKRDHDRSRHRSHSRSPRRSHDDHYSDTFGSSREKSPHQDSRSSAQERLAALKDRYGDSSDSIKKK</sequence>
<dbReference type="STRING" id="684364.F4PA36"/>
<evidence type="ECO:0000256" key="3">
    <source>
        <dbReference type="ARBA" id="ARBA00022664"/>
    </source>
</evidence>
<feature type="compositionally biased region" description="Basic and acidic residues" evidence="8">
    <location>
        <begin position="233"/>
        <end position="253"/>
    </location>
</feature>
<dbReference type="GO" id="GO:0000398">
    <property type="term" value="P:mRNA splicing, via spliceosome"/>
    <property type="evidence" value="ECO:0007669"/>
    <property type="project" value="UniProtKB-UniRule"/>
</dbReference>
<dbReference type="HOGENOM" id="CLU_034151_1_0_1"/>
<evidence type="ECO:0000313" key="10">
    <source>
        <dbReference type="Proteomes" id="UP000007241"/>
    </source>
</evidence>
<protein>
    <recommendedName>
        <fullName evidence="7">Pre-mRNA-splicing factor 38</fullName>
    </recommendedName>
</protein>
<evidence type="ECO:0000256" key="5">
    <source>
        <dbReference type="ARBA" id="ARBA00023187"/>
    </source>
</evidence>
<organism evidence="9 10">
    <name type="scientific">Batrachochytrium dendrobatidis (strain JAM81 / FGSC 10211)</name>
    <name type="common">Frog chytrid fungus</name>
    <dbReference type="NCBI Taxonomy" id="684364"/>
    <lineage>
        <taxon>Eukaryota</taxon>
        <taxon>Fungi</taxon>
        <taxon>Fungi incertae sedis</taxon>
        <taxon>Chytridiomycota</taxon>
        <taxon>Chytridiomycota incertae sedis</taxon>
        <taxon>Chytridiomycetes</taxon>
        <taxon>Rhizophydiales</taxon>
        <taxon>Rhizophydiales incertae sedis</taxon>
        <taxon>Batrachochytrium</taxon>
    </lineage>
</organism>
<keyword evidence="4 7" id="KW-0747">Spliceosome</keyword>
<dbReference type="InterPro" id="IPR005037">
    <property type="entry name" value="PRP38"/>
</dbReference>
<evidence type="ECO:0000256" key="2">
    <source>
        <dbReference type="ARBA" id="ARBA00006164"/>
    </source>
</evidence>
<evidence type="ECO:0000256" key="6">
    <source>
        <dbReference type="ARBA" id="ARBA00023242"/>
    </source>
</evidence>
<dbReference type="OMA" id="KERPQSH"/>
<evidence type="ECO:0000256" key="1">
    <source>
        <dbReference type="ARBA" id="ARBA00004123"/>
    </source>
</evidence>
<keyword evidence="10" id="KW-1185">Reference proteome</keyword>
<evidence type="ECO:0000256" key="7">
    <source>
        <dbReference type="RuleBase" id="RU367025"/>
    </source>
</evidence>
<keyword evidence="6 7" id="KW-0539">Nucleus</keyword>
<accession>F4PA36</accession>
<gene>
    <name evidence="9" type="ORF">BATDEDRAFT_33611</name>
</gene>
<dbReference type="GO" id="GO:0071011">
    <property type="term" value="C:precatalytic spliceosome"/>
    <property type="evidence" value="ECO:0000318"/>
    <property type="project" value="GO_Central"/>
</dbReference>
<evidence type="ECO:0000256" key="8">
    <source>
        <dbReference type="SAM" id="MobiDB-lite"/>
    </source>
</evidence>
<feature type="region of interest" description="Disordered" evidence="8">
    <location>
        <begin position="157"/>
        <end position="312"/>
    </location>
</feature>
<dbReference type="PANTHER" id="PTHR23142">
    <property type="entry name" value="PRE-MRNA-SPLICING FACTOR 38A-RELATED"/>
    <property type="match status" value="1"/>
</dbReference>